<evidence type="ECO:0000313" key="1">
    <source>
        <dbReference type="EMBL" id="MFC0206734.1"/>
    </source>
</evidence>
<dbReference type="Proteomes" id="UP001589798">
    <property type="component" value="Unassembled WGS sequence"/>
</dbReference>
<dbReference type="EMBL" id="JBHLWK010000042">
    <property type="protein sequence ID" value="MFC0206734.1"/>
    <property type="molecule type" value="Genomic_DNA"/>
</dbReference>
<keyword evidence="2" id="KW-1185">Reference proteome</keyword>
<organism evidence="1 2">
    <name type="scientific">Novosphingobium soli</name>
    <dbReference type="NCBI Taxonomy" id="574956"/>
    <lineage>
        <taxon>Bacteria</taxon>
        <taxon>Pseudomonadati</taxon>
        <taxon>Pseudomonadota</taxon>
        <taxon>Alphaproteobacteria</taxon>
        <taxon>Sphingomonadales</taxon>
        <taxon>Sphingomonadaceae</taxon>
        <taxon>Novosphingobium</taxon>
    </lineage>
</organism>
<proteinExistence type="predicted"/>
<name>A0ABV6D278_9SPHN</name>
<sequence length="181" mass="20001">MTAEPGRAQADCPRSTRAEVRNPVLALPAARILATIDLDTRALLALLFSDLQQEARARAHQNWNRHKAVMAAYWSAVATYAGHVRRTLYGPAGNRNRTPLLLRQPGYSPIPVRDWAEASRCYCQRRDRSGLGARDFAEAELTIGDTVIARISYNGRIWLAGDWQPGDTPLYDNAAISSAAN</sequence>
<gene>
    <name evidence="1" type="ORF">ACFFJC_20990</name>
</gene>
<comment type="caution">
    <text evidence="1">The sequence shown here is derived from an EMBL/GenBank/DDBJ whole genome shotgun (WGS) entry which is preliminary data.</text>
</comment>
<accession>A0ABV6D278</accession>
<evidence type="ECO:0000313" key="2">
    <source>
        <dbReference type="Proteomes" id="UP001589798"/>
    </source>
</evidence>
<reference evidence="1 2" key="1">
    <citation type="submission" date="2024-09" db="EMBL/GenBank/DDBJ databases">
        <authorList>
            <person name="Sun Q."/>
            <person name="Mori K."/>
        </authorList>
    </citation>
    <scope>NUCLEOTIDE SEQUENCE [LARGE SCALE GENOMIC DNA]</scope>
    <source>
        <strain evidence="1 2">CCM 7706</strain>
    </source>
</reference>
<protein>
    <submittedName>
        <fullName evidence="1">Uncharacterized protein</fullName>
    </submittedName>
</protein>
<dbReference type="RefSeq" id="WP_240511527.1">
    <property type="nucleotide sequence ID" value="NZ_JBHLWK010000042.1"/>
</dbReference>